<dbReference type="Proteomes" id="UP000177659">
    <property type="component" value="Unassembled WGS sequence"/>
</dbReference>
<protein>
    <submittedName>
        <fullName evidence="1">Uncharacterized protein</fullName>
    </submittedName>
</protein>
<accession>A0A1F6D299</accession>
<proteinExistence type="predicted"/>
<dbReference type="EMBL" id="MFLC01000012">
    <property type="protein sequence ID" value="OGG55172.1"/>
    <property type="molecule type" value="Genomic_DNA"/>
</dbReference>
<organism evidence="1 2">
    <name type="scientific">Candidatus Kaiserbacteria bacterium RIFCSPHIGHO2_02_FULL_49_11</name>
    <dbReference type="NCBI Taxonomy" id="1798489"/>
    <lineage>
        <taxon>Bacteria</taxon>
        <taxon>Candidatus Kaiseribacteriota</taxon>
    </lineage>
</organism>
<evidence type="ECO:0000313" key="2">
    <source>
        <dbReference type="Proteomes" id="UP000177659"/>
    </source>
</evidence>
<comment type="caution">
    <text evidence="1">The sequence shown here is derived from an EMBL/GenBank/DDBJ whole genome shotgun (WGS) entry which is preliminary data.</text>
</comment>
<sequence>MARKAQPPQFVTKVGEMSAAIVMKRPAMIALATSVASNRHMNVSKSNMLRAAMGASFQIKMEP</sequence>
<name>A0A1F6D299_9BACT</name>
<reference evidence="1 2" key="1">
    <citation type="journal article" date="2016" name="Nat. Commun.">
        <title>Thousands of microbial genomes shed light on interconnected biogeochemical processes in an aquifer system.</title>
        <authorList>
            <person name="Anantharaman K."/>
            <person name="Brown C.T."/>
            <person name="Hug L.A."/>
            <person name="Sharon I."/>
            <person name="Castelle C.J."/>
            <person name="Probst A.J."/>
            <person name="Thomas B.C."/>
            <person name="Singh A."/>
            <person name="Wilkins M.J."/>
            <person name="Karaoz U."/>
            <person name="Brodie E.L."/>
            <person name="Williams K.H."/>
            <person name="Hubbard S.S."/>
            <person name="Banfield J.F."/>
        </authorList>
    </citation>
    <scope>NUCLEOTIDE SEQUENCE [LARGE SCALE GENOMIC DNA]</scope>
</reference>
<evidence type="ECO:0000313" key="1">
    <source>
        <dbReference type="EMBL" id="OGG55172.1"/>
    </source>
</evidence>
<dbReference type="AlphaFoldDB" id="A0A1F6D299"/>
<gene>
    <name evidence="1" type="ORF">A3D62_02585</name>
</gene>